<dbReference type="EMBL" id="CAJRAU010000001">
    <property type="protein sequence ID" value="CAG5068248.1"/>
    <property type="molecule type" value="Genomic_DNA"/>
</dbReference>
<gene>
    <name evidence="2" type="ORF">DYBT9623_00977</name>
</gene>
<name>A0ABM8UL91_9BACT</name>
<proteinExistence type="predicted"/>
<evidence type="ECO:0000313" key="3">
    <source>
        <dbReference type="Proteomes" id="UP000679725"/>
    </source>
</evidence>
<reference evidence="2 3" key="1">
    <citation type="submission" date="2021-04" db="EMBL/GenBank/DDBJ databases">
        <authorList>
            <person name="Rodrigo-Torres L."/>
            <person name="Arahal R. D."/>
            <person name="Lucena T."/>
        </authorList>
    </citation>
    <scope>NUCLEOTIDE SEQUENCE [LARGE SCALE GENOMIC DNA]</scope>
    <source>
        <strain evidence="2 3">CECT 9623</strain>
    </source>
</reference>
<feature type="signal peptide" evidence="1">
    <location>
        <begin position="1"/>
        <end position="18"/>
    </location>
</feature>
<evidence type="ECO:0000313" key="2">
    <source>
        <dbReference type="EMBL" id="CAG5068248.1"/>
    </source>
</evidence>
<keyword evidence="1" id="KW-0732">Signal</keyword>
<keyword evidence="3" id="KW-1185">Reference proteome</keyword>
<dbReference type="RefSeq" id="WP_215232346.1">
    <property type="nucleotide sequence ID" value="NZ_CAJRAU010000001.1"/>
</dbReference>
<accession>A0ABM8UL91</accession>
<comment type="caution">
    <text evidence="2">The sequence shown here is derived from an EMBL/GenBank/DDBJ whole genome shotgun (WGS) entry which is preliminary data.</text>
</comment>
<sequence length="184" mass="20707">MKLKVSLFLLFAVSMAGCVDIPNFDETPRIYYNGIDQYTESDTISGKLQRTEVVTITVDFEDGDGDLGASSEDVQKPEFTSAYKNVPGWGMPANYELVTMIMNKDSSWSETVMEGDSFKFFPMLKPDGKAGPIKGKLDLKIPFRYLDNAVLTKVKFKVRIIDRAFHISNQLNPPTDEVTVPVYR</sequence>
<dbReference type="Proteomes" id="UP000679725">
    <property type="component" value="Unassembled WGS sequence"/>
</dbReference>
<evidence type="ECO:0000256" key="1">
    <source>
        <dbReference type="SAM" id="SignalP"/>
    </source>
</evidence>
<evidence type="ECO:0008006" key="4">
    <source>
        <dbReference type="Google" id="ProtNLM"/>
    </source>
</evidence>
<protein>
    <recommendedName>
        <fullName evidence="4">DUF1735 domain-containing protein</fullName>
    </recommendedName>
</protein>
<organism evidence="2 3">
    <name type="scientific">Dyadobacter linearis</name>
    <dbReference type="NCBI Taxonomy" id="2823330"/>
    <lineage>
        <taxon>Bacteria</taxon>
        <taxon>Pseudomonadati</taxon>
        <taxon>Bacteroidota</taxon>
        <taxon>Cytophagia</taxon>
        <taxon>Cytophagales</taxon>
        <taxon>Spirosomataceae</taxon>
        <taxon>Dyadobacter</taxon>
    </lineage>
</organism>
<dbReference type="PROSITE" id="PS51257">
    <property type="entry name" value="PROKAR_LIPOPROTEIN"/>
    <property type="match status" value="1"/>
</dbReference>
<feature type="chain" id="PRO_5045985305" description="DUF1735 domain-containing protein" evidence="1">
    <location>
        <begin position="19"/>
        <end position="184"/>
    </location>
</feature>